<dbReference type="GO" id="GO:0004518">
    <property type="term" value="F:nuclease activity"/>
    <property type="evidence" value="ECO:0007669"/>
    <property type="project" value="UniProtKB-KW"/>
</dbReference>
<dbReference type="Proteomes" id="UP000887540">
    <property type="component" value="Unplaced"/>
</dbReference>
<reference evidence="5" key="1">
    <citation type="submission" date="2022-11" db="UniProtKB">
        <authorList>
            <consortium name="WormBaseParasite"/>
        </authorList>
    </citation>
    <scope>IDENTIFICATION</scope>
</reference>
<keyword evidence="2" id="KW-0539">Nucleus</keyword>
<dbReference type="GO" id="GO:0005829">
    <property type="term" value="C:cytosol"/>
    <property type="evidence" value="ECO:0007669"/>
    <property type="project" value="TreeGrafter"/>
</dbReference>
<dbReference type="GO" id="GO:0005634">
    <property type="term" value="C:nucleus"/>
    <property type="evidence" value="ECO:0007669"/>
    <property type="project" value="UniProtKB-SubCell"/>
</dbReference>
<protein>
    <recommendedName>
        <fullName evidence="2">Decapping nuclease</fullName>
        <ecNumber evidence="2">3.6.1.-</ecNumber>
    </recommendedName>
</protein>
<evidence type="ECO:0000259" key="3">
    <source>
        <dbReference type="Pfam" id="PF08652"/>
    </source>
</evidence>
<dbReference type="PANTHER" id="PTHR12395:SF9">
    <property type="entry name" value="DECAPPING AND EXORIBONUCLEASE PROTEIN"/>
    <property type="match status" value="1"/>
</dbReference>
<dbReference type="GO" id="GO:0000166">
    <property type="term" value="F:nucleotide binding"/>
    <property type="evidence" value="ECO:0007669"/>
    <property type="project" value="UniProtKB-KW"/>
</dbReference>
<evidence type="ECO:0000313" key="5">
    <source>
        <dbReference type="WBParaSite" id="ACRNAN_Path_1153.g4452.t1"/>
    </source>
</evidence>
<organism evidence="4 5">
    <name type="scientific">Acrobeloides nanus</name>
    <dbReference type="NCBI Taxonomy" id="290746"/>
    <lineage>
        <taxon>Eukaryota</taxon>
        <taxon>Metazoa</taxon>
        <taxon>Ecdysozoa</taxon>
        <taxon>Nematoda</taxon>
        <taxon>Chromadorea</taxon>
        <taxon>Rhabditida</taxon>
        <taxon>Tylenchina</taxon>
        <taxon>Cephalobomorpha</taxon>
        <taxon>Cephaloboidea</taxon>
        <taxon>Cephalobidae</taxon>
        <taxon>Acrobeloides</taxon>
    </lineage>
</organism>
<keyword evidence="2" id="KW-0540">Nuclease</keyword>
<keyword evidence="2" id="KW-0479">Metal-binding</keyword>
<comment type="subcellular location">
    <subcellularLocation>
        <location evidence="2">Nucleus</location>
    </subcellularLocation>
</comment>
<comment type="cofactor">
    <cofactor evidence="2">
        <name>a divalent metal cation</name>
        <dbReference type="ChEBI" id="CHEBI:60240"/>
    </cofactor>
</comment>
<evidence type="ECO:0000256" key="1">
    <source>
        <dbReference type="ARBA" id="ARBA00006562"/>
    </source>
</evidence>
<proteinExistence type="inferred from homology"/>
<evidence type="ECO:0000313" key="4">
    <source>
        <dbReference type="Proteomes" id="UP000887540"/>
    </source>
</evidence>
<dbReference type="PANTHER" id="PTHR12395">
    <property type="entry name" value="DOM-3 RELATED"/>
    <property type="match status" value="1"/>
</dbReference>
<dbReference type="GO" id="GO:0110155">
    <property type="term" value="P:NAD-cap decapping"/>
    <property type="evidence" value="ECO:0007669"/>
    <property type="project" value="TreeGrafter"/>
</dbReference>
<keyword evidence="2" id="KW-0547">Nucleotide-binding</keyword>
<accession>A0A914BWB9</accession>
<dbReference type="AlphaFoldDB" id="A0A914BWB9"/>
<keyword evidence="2" id="KW-0378">Hydrolase</keyword>
<dbReference type="WBParaSite" id="ACRNAN_Path_1153.g4452.t1">
    <property type="protein sequence ID" value="ACRNAN_Path_1153.g4452.t1"/>
    <property type="gene ID" value="ACRNAN_Path_1153.g4452"/>
</dbReference>
<dbReference type="GO" id="GO:0003723">
    <property type="term" value="F:RNA binding"/>
    <property type="evidence" value="ECO:0007669"/>
    <property type="project" value="UniProtKB-KW"/>
</dbReference>
<comment type="similarity">
    <text evidence="1 2">Belongs to the DXO/Dom3Z family.</text>
</comment>
<dbReference type="EC" id="3.6.1.-" evidence="2"/>
<feature type="domain" description="RAI1-like" evidence="3">
    <location>
        <begin position="4"/>
        <end position="174"/>
    </location>
</feature>
<dbReference type="GO" id="GO:0034353">
    <property type="term" value="F:mRNA 5'-diphosphatase activity"/>
    <property type="evidence" value="ECO:0007669"/>
    <property type="project" value="TreeGrafter"/>
</dbReference>
<dbReference type="GO" id="GO:0000956">
    <property type="term" value="P:nuclear-transcribed mRNA catabolic process"/>
    <property type="evidence" value="ECO:0007669"/>
    <property type="project" value="TreeGrafter"/>
</dbReference>
<dbReference type="InterPro" id="IPR013961">
    <property type="entry name" value="RAI1"/>
</dbReference>
<sequence length="187" mass="21852">VKPSTSEPVSTWNEFTVVFRSTIGPKGSELNVLYGAEVDCINRKGEYVELKTQFKALGIGRFYDSKTMKWWIQSYLAGIRKIFVGIRTDRGIVNSIEEVVVNELRDKAQKWQASICMKFLHTFLHRVRDILFSSPEGTILLAERNPSQEHVQFTKLFYEMPEYEKYNLLTEEFKLYFSPRGLKRSYS</sequence>
<dbReference type="Pfam" id="PF08652">
    <property type="entry name" value="RAI1"/>
    <property type="match status" value="1"/>
</dbReference>
<dbReference type="InterPro" id="IPR039039">
    <property type="entry name" value="RAI1-like_fam"/>
</dbReference>
<evidence type="ECO:0000256" key="2">
    <source>
        <dbReference type="RuleBase" id="RU367113"/>
    </source>
</evidence>
<keyword evidence="4" id="KW-1185">Reference proteome</keyword>
<comment type="function">
    <text evidence="2">Decapping enzyme for NAD-capped RNAs: specifically hydrolyzes the nicotinamide adenine dinucleotide (NAD) cap from a subset of RNAs by removing the entire NAD moiety from the 5'-end of an NAD-capped RNA.</text>
</comment>
<name>A0A914BWB9_9BILA</name>
<dbReference type="GO" id="GO:0046872">
    <property type="term" value="F:metal ion binding"/>
    <property type="evidence" value="ECO:0007669"/>
    <property type="project" value="UniProtKB-KW"/>
</dbReference>
<keyword evidence="2" id="KW-0694">RNA-binding</keyword>